<evidence type="ECO:0000313" key="3">
    <source>
        <dbReference type="Proteomes" id="UP001458880"/>
    </source>
</evidence>
<evidence type="ECO:0000313" key="2">
    <source>
        <dbReference type="EMBL" id="KAK9688099.1"/>
    </source>
</evidence>
<name>A0AAW1IF42_POPJA</name>
<dbReference type="Proteomes" id="UP001458880">
    <property type="component" value="Unassembled WGS sequence"/>
</dbReference>
<gene>
    <name evidence="2" type="ORF">QE152_g35786</name>
</gene>
<feature type="region of interest" description="Disordered" evidence="1">
    <location>
        <begin position="41"/>
        <end position="84"/>
    </location>
</feature>
<feature type="region of interest" description="Disordered" evidence="1">
    <location>
        <begin position="1"/>
        <end position="20"/>
    </location>
</feature>
<dbReference type="AlphaFoldDB" id="A0AAW1IF42"/>
<accession>A0AAW1IF42</accession>
<evidence type="ECO:0000256" key="1">
    <source>
        <dbReference type="SAM" id="MobiDB-lite"/>
    </source>
</evidence>
<keyword evidence="3" id="KW-1185">Reference proteome</keyword>
<sequence>MAQNDKNVIENVEDRNSKSVFKSPEEFRGFPKAAARKSKITRRKGKSIIATDTAENDAIEERAMAKDSESSEEEPILDSSSGDECFDTIDPHRFAELARSPMKDDFVLVEFTGKTEKKIYFLGKVLSKIGSNQEYEIAFLRNQEKGTSRFVFPDVADEAVVPKTDIKLIMPPSIPCGHTSRQKAPYTF</sequence>
<comment type="caution">
    <text evidence="2">The sequence shown here is derived from an EMBL/GenBank/DDBJ whole genome shotgun (WGS) entry which is preliminary data.</text>
</comment>
<reference evidence="2 3" key="1">
    <citation type="journal article" date="2024" name="BMC Genomics">
        <title>De novo assembly and annotation of Popillia japonica's genome with initial clues to its potential as an invasive pest.</title>
        <authorList>
            <person name="Cucini C."/>
            <person name="Boschi S."/>
            <person name="Funari R."/>
            <person name="Cardaioli E."/>
            <person name="Iannotti N."/>
            <person name="Marturano G."/>
            <person name="Paoli F."/>
            <person name="Bruttini M."/>
            <person name="Carapelli A."/>
            <person name="Frati F."/>
            <person name="Nardi F."/>
        </authorList>
    </citation>
    <scope>NUCLEOTIDE SEQUENCE [LARGE SCALE GENOMIC DNA]</scope>
    <source>
        <strain evidence="2">DMR45628</strain>
    </source>
</reference>
<dbReference type="EMBL" id="JASPKY010000606">
    <property type="protein sequence ID" value="KAK9688099.1"/>
    <property type="molecule type" value="Genomic_DNA"/>
</dbReference>
<protein>
    <submittedName>
        <fullName evidence="2">Uncharacterized protein</fullName>
    </submittedName>
</protein>
<feature type="compositionally biased region" description="Basic and acidic residues" evidence="1">
    <location>
        <begin position="59"/>
        <end position="69"/>
    </location>
</feature>
<proteinExistence type="predicted"/>
<organism evidence="2 3">
    <name type="scientific">Popillia japonica</name>
    <name type="common">Japanese beetle</name>
    <dbReference type="NCBI Taxonomy" id="7064"/>
    <lineage>
        <taxon>Eukaryota</taxon>
        <taxon>Metazoa</taxon>
        <taxon>Ecdysozoa</taxon>
        <taxon>Arthropoda</taxon>
        <taxon>Hexapoda</taxon>
        <taxon>Insecta</taxon>
        <taxon>Pterygota</taxon>
        <taxon>Neoptera</taxon>
        <taxon>Endopterygota</taxon>
        <taxon>Coleoptera</taxon>
        <taxon>Polyphaga</taxon>
        <taxon>Scarabaeiformia</taxon>
        <taxon>Scarabaeidae</taxon>
        <taxon>Rutelinae</taxon>
        <taxon>Popillia</taxon>
    </lineage>
</organism>